<evidence type="ECO:0000313" key="1">
    <source>
        <dbReference type="EMBL" id="KAJ1351734.1"/>
    </source>
</evidence>
<evidence type="ECO:0000313" key="2">
    <source>
        <dbReference type="Proteomes" id="UP001196413"/>
    </source>
</evidence>
<dbReference type="Proteomes" id="UP001196413">
    <property type="component" value="Unassembled WGS sequence"/>
</dbReference>
<gene>
    <name evidence="1" type="ORF">KIN20_007859</name>
</gene>
<keyword evidence="2" id="KW-1185">Reference proteome</keyword>
<accession>A0AAD5MW19</accession>
<protein>
    <submittedName>
        <fullName evidence="1">Uncharacterized protein</fullName>
    </submittedName>
</protein>
<dbReference type="EMBL" id="JAHQIW010001216">
    <property type="protein sequence ID" value="KAJ1351734.1"/>
    <property type="molecule type" value="Genomic_DNA"/>
</dbReference>
<name>A0AAD5MW19_PARTN</name>
<organism evidence="1 2">
    <name type="scientific">Parelaphostrongylus tenuis</name>
    <name type="common">Meningeal worm</name>
    <dbReference type="NCBI Taxonomy" id="148309"/>
    <lineage>
        <taxon>Eukaryota</taxon>
        <taxon>Metazoa</taxon>
        <taxon>Ecdysozoa</taxon>
        <taxon>Nematoda</taxon>
        <taxon>Chromadorea</taxon>
        <taxon>Rhabditida</taxon>
        <taxon>Rhabditina</taxon>
        <taxon>Rhabditomorpha</taxon>
        <taxon>Strongyloidea</taxon>
        <taxon>Metastrongylidae</taxon>
        <taxon>Parelaphostrongylus</taxon>
    </lineage>
</organism>
<comment type="caution">
    <text evidence="1">The sequence shown here is derived from an EMBL/GenBank/DDBJ whole genome shotgun (WGS) entry which is preliminary data.</text>
</comment>
<proteinExistence type="predicted"/>
<sequence>MKNRKSLLEANGMFIGVPQTYIHFRVAQLSFKPRRRSRPTIRKASQAERRCGKQYVRDPILYKGSGRSGDCAGQPPDKQLFSEFIRMCLKYI</sequence>
<reference evidence="1" key="1">
    <citation type="submission" date="2021-06" db="EMBL/GenBank/DDBJ databases">
        <title>Parelaphostrongylus tenuis whole genome reference sequence.</title>
        <authorList>
            <person name="Garwood T.J."/>
            <person name="Larsen P.A."/>
            <person name="Fountain-Jones N.M."/>
            <person name="Garbe J.R."/>
            <person name="Macchietto M.G."/>
            <person name="Kania S.A."/>
            <person name="Gerhold R.W."/>
            <person name="Richards J.E."/>
            <person name="Wolf T.M."/>
        </authorList>
    </citation>
    <scope>NUCLEOTIDE SEQUENCE</scope>
    <source>
        <strain evidence="1">MNPRO001-30</strain>
        <tissue evidence="1">Meninges</tissue>
    </source>
</reference>
<dbReference type="AlphaFoldDB" id="A0AAD5MW19"/>